<reference evidence="1 2" key="1">
    <citation type="submission" date="2019-03" db="EMBL/GenBank/DDBJ databases">
        <title>Diversity of the mouse oral microbiome.</title>
        <authorList>
            <person name="Joseph S."/>
            <person name="Aduse-Opoku J."/>
            <person name="Curtis M."/>
            <person name="Wade W."/>
            <person name="Hashim A."/>
        </authorList>
    </citation>
    <scope>NUCLEOTIDE SEQUENCE [LARGE SCALE GENOMIC DNA]</scope>
    <source>
        <strain evidence="1 2">P11</strain>
    </source>
</reference>
<dbReference type="PANTHER" id="PTHR32305">
    <property type="match status" value="1"/>
</dbReference>
<protein>
    <submittedName>
        <fullName evidence="1">RHS repeat-associated core domain-containing protein</fullName>
    </submittedName>
</protein>
<evidence type="ECO:0000313" key="2">
    <source>
        <dbReference type="Proteomes" id="UP000298285"/>
    </source>
</evidence>
<dbReference type="RefSeq" id="WP_135107158.1">
    <property type="nucleotide sequence ID" value="NZ_JADGKW010000007.1"/>
</dbReference>
<accession>A0A4Y9IIK7</accession>
<name>A0A4Y9IIK7_9BACT</name>
<dbReference type="PANTHER" id="PTHR32305:SF15">
    <property type="entry name" value="PROTEIN RHSA-RELATED"/>
    <property type="match status" value="1"/>
</dbReference>
<gene>
    <name evidence="1" type="ORF">E4T88_15885</name>
</gene>
<sequence length="322" mass="35456">MTDHLSNNRVVVNASGAVTQRDHCYPFGTAFAENTTDEQKKQPYKYNGKELDQMHSLNLYDYSARYYESAVGRFTTVDLLAEKYYSISPYAYCANNPMRFTDPTGMVIDSTYIEQWNNERQSILSQLSTLISNNVDGVNDACIASLQGTLRTMRLAEKSSQLYKLGGIDGNLGGGVYDPNSGAVVINYGNTANFVHEVTHVGQFERGEIAFSSQGGTLAADVFDEITAYKSQYNYDPSSVSELPSTSIISNINDITSSWVQGLDGGTLYVPGGRANTGISPLNINSTKYDFIKSHGIHGIQGFKDMIIGVPLRNYSGVYYKK</sequence>
<dbReference type="InterPro" id="IPR050708">
    <property type="entry name" value="T6SS_VgrG/RHS"/>
</dbReference>
<comment type="caution">
    <text evidence="1">The sequence shown here is derived from an EMBL/GenBank/DDBJ whole genome shotgun (WGS) entry which is preliminary data.</text>
</comment>
<dbReference type="AlphaFoldDB" id="A0A4Y9IIK7"/>
<dbReference type="OrthoDB" id="997343at2"/>
<dbReference type="EMBL" id="SPPK01000007">
    <property type="protein sequence ID" value="TFU86932.1"/>
    <property type="molecule type" value="Genomic_DNA"/>
</dbReference>
<proteinExistence type="predicted"/>
<dbReference type="Proteomes" id="UP000298285">
    <property type="component" value="Unassembled WGS sequence"/>
</dbReference>
<dbReference type="InterPro" id="IPR022385">
    <property type="entry name" value="Rhs_assc_core"/>
</dbReference>
<organism evidence="1 2">
    <name type="scientific">Dysgonomonas mossii</name>
    <dbReference type="NCBI Taxonomy" id="163665"/>
    <lineage>
        <taxon>Bacteria</taxon>
        <taxon>Pseudomonadati</taxon>
        <taxon>Bacteroidota</taxon>
        <taxon>Bacteroidia</taxon>
        <taxon>Bacteroidales</taxon>
        <taxon>Dysgonomonadaceae</taxon>
        <taxon>Dysgonomonas</taxon>
    </lineage>
</organism>
<dbReference type="Gene3D" id="2.180.10.10">
    <property type="entry name" value="RHS repeat-associated core"/>
    <property type="match status" value="1"/>
</dbReference>
<evidence type="ECO:0000313" key="1">
    <source>
        <dbReference type="EMBL" id="TFU86932.1"/>
    </source>
</evidence>
<dbReference type="NCBIfam" id="TIGR03696">
    <property type="entry name" value="Rhs_assc_core"/>
    <property type="match status" value="1"/>
</dbReference>